<name>A0ABW4PN57_9ACTN</name>
<reference evidence="3" key="1">
    <citation type="journal article" date="2019" name="Int. J. Syst. Evol. Microbiol.">
        <title>The Global Catalogue of Microorganisms (GCM) 10K type strain sequencing project: providing services to taxonomists for standard genome sequencing and annotation.</title>
        <authorList>
            <consortium name="The Broad Institute Genomics Platform"/>
            <consortium name="The Broad Institute Genome Sequencing Center for Infectious Disease"/>
            <person name="Wu L."/>
            <person name="Ma J."/>
        </authorList>
    </citation>
    <scope>NUCLEOTIDE SEQUENCE [LARGE SCALE GENOMIC DNA]</scope>
    <source>
        <strain evidence="3">CGMCC 4.7455</strain>
    </source>
</reference>
<feature type="region of interest" description="Disordered" evidence="1">
    <location>
        <begin position="77"/>
        <end position="98"/>
    </location>
</feature>
<protein>
    <submittedName>
        <fullName evidence="2">Uncharacterized protein</fullName>
    </submittedName>
</protein>
<evidence type="ECO:0000256" key="1">
    <source>
        <dbReference type="SAM" id="MobiDB-lite"/>
    </source>
</evidence>
<sequence>MPNAVEYALAGGLLVAGALGPPAGAALAVPPPRAPAALVLPAAPERAAEPAAVLVCGPEAADVRPEPEIVCVRLGTADGRGGSAAGTPADTGAGVPAS</sequence>
<proteinExistence type="predicted"/>
<dbReference type="RefSeq" id="WP_380901945.1">
    <property type="nucleotide sequence ID" value="NZ_JBHUFU010000011.1"/>
</dbReference>
<dbReference type="Proteomes" id="UP001597365">
    <property type="component" value="Unassembled WGS sequence"/>
</dbReference>
<evidence type="ECO:0000313" key="2">
    <source>
        <dbReference type="EMBL" id="MFD1831729.1"/>
    </source>
</evidence>
<comment type="caution">
    <text evidence="2">The sequence shown here is derived from an EMBL/GenBank/DDBJ whole genome shotgun (WGS) entry which is preliminary data.</text>
</comment>
<dbReference type="EMBL" id="JBHUFU010000011">
    <property type="protein sequence ID" value="MFD1831729.1"/>
    <property type="molecule type" value="Genomic_DNA"/>
</dbReference>
<keyword evidence="3" id="KW-1185">Reference proteome</keyword>
<accession>A0ABW4PN57</accession>
<gene>
    <name evidence="2" type="ORF">ACFSJS_19045</name>
</gene>
<organism evidence="2 3">
    <name type="scientific">Streptomyces desertarenae</name>
    <dbReference type="NCBI Taxonomy" id="2666184"/>
    <lineage>
        <taxon>Bacteria</taxon>
        <taxon>Bacillati</taxon>
        <taxon>Actinomycetota</taxon>
        <taxon>Actinomycetes</taxon>
        <taxon>Kitasatosporales</taxon>
        <taxon>Streptomycetaceae</taxon>
        <taxon>Streptomyces</taxon>
    </lineage>
</organism>
<evidence type="ECO:0000313" key="3">
    <source>
        <dbReference type="Proteomes" id="UP001597365"/>
    </source>
</evidence>